<dbReference type="InterPro" id="IPR027417">
    <property type="entry name" value="P-loop_NTPase"/>
</dbReference>
<evidence type="ECO:0000256" key="9">
    <source>
        <dbReference type="ARBA" id="ARBA00044969"/>
    </source>
</evidence>
<dbReference type="EC" id="5.6.2.3" evidence="9"/>
<keyword evidence="7" id="KW-0238">DNA-binding</keyword>
<protein>
    <recommendedName>
        <fullName evidence="9">DNA 5'-3' helicase</fullName>
        <ecNumber evidence="9">5.6.2.3</ecNumber>
    </recommendedName>
</protein>
<dbReference type="Gene3D" id="1.10.860.10">
    <property type="entry name" value="DNAb Helicase, Chain A"/>
    <property type="match status" value="1"/>
</dbReference>
<dbReference type="InterPro" id="IPR007694">
    <property type="entry name" value="DNA_helicase_DnaB-like_C"/>
</dbReference>
<keyword evidence="5" id="KW-0347">Helicase</keyword>
<evidence type="ECO:0000256" key="5">
    <source>
        <dbReference type="ARBA" id="ARBA00022806"/>
    </source>
</evidence>
<evidence type="ECO:0000313" key="14">
    <source>
        <dbReference type="Proteomes" id="UP001168883"/>
    </source>
</evidence>
<dbReference type="SUPFAM" id="SSF48024">
    <property type="entry name" value="N-terminal domain of DnaB helicase"/>
    <property type="match status" value="1"/>
</dbReference>
<dbReference type="Pfam" id="PF03796">
    <property type="entry name" value="DnaB_C"/>
    <property type="match status" value="1"/>
</dbReference>
<dbReference type="Pfam" id="PF00772">
    <property type="entry name" value="DnaB"/>
    <property type="match status" value="1"/>
</dbReference>
<evidence type="ECO:0000256" key="3">
    <source>
        <dbReference type="ARBA" id="ARBA00022741"/>
    </source>
</evidence>
<dbReference type="PANTHER" id="PTHR30153:SF2">
    <property type="entry name" value="REPLICATIVE DNA HELICASE"/>
    <property type="match status" value="1"/>
</dbReference>
<organism evidence="13 14">
    <name type="scientific">Paenibacillus ehimensis</name>
    <dbReference type="NCBI Taxonomy" id="79264"/>
    <lineage>
        <taxon>Bacteria</taxon>
        <taxon>Bacillati</taxon>
        <taxon>Bacillota</taxon>
        <taxon>Bacilli</taxon>
        <taxon>Bacillales</taxon>
        <taxon>Paenibacillaceae</taxon>
        <taxon>Paenibacillus</taxon>
    </lineage>
</organism>
<dbReference type="InterPro" id="IPR016136">
    <property type="entry name" value="DNA_helicase_N/primase_C"/>
</dbReference>
<dbReference type="InterPro" id="IPR036185">
    <property type="entry name" value="DNA_heli_DnaB-like_N_sf"/>
</dbReference>
<dbReference type="Proteomes" id="UP001168883">
    <property type="component" value="Unassembled WGS sequence"/>
</dbReference>
<evidence type="ECO:0000256" key="10">
    <source>
        <dbReference type="ARBA" id="ARBA00048954"/>
    </source>
</evidence>
<evidence type="ECO:0000256" key="7">
    <source>
        <dbReference type="ARBA" id="ARBA00023125"/>
    </source>
</evidence>
<feature type="domain" description="SF4 helicase" evidence="12">
    <location>
        <begin position="191"/>
        <end position="457"/>
    </location>
</feature>
<evidence type="ECO:0000313" key="13">
    <source>
        <dbReference type="EMBL" id="MDO3680681.1"/>
    </source>
</evidence>
<reference evidence="13" key="1">
    <citation type="submission" date="2023-07" db="EMBL/GenBank/DDBJ databases">
        <authorList>
            <person name="Aktuganov G."/>
            <person name="Boyko T."/>
            <person name="Delegan Y."/>
            <person name="Galimzianova N."/>
            <person name="Gilvanova E."/>
            <person name="Korobov V."/>
            <person name="Kuzmina L."/>
            <person name="Melentiev A."/>
            <person name="Milman P."/>
            <person name="Ryabova A."/>
            <person name="Stupak E."/>
            <person name="Yasakov T."/>
            <person name="Zharikova N."/>
            <person name="Zhurenko E."/>
        </authorList>
    </citation>
    <scope>NUCLEOTIDE SEQUENCE</scope>
    <source>
        <strain evidence="13">IB-739</strain>
    </source>
</reference>
<dbReference type="EMBL" id="JAUMKJ010000044">
    <property type="protein sequence ID" value="MDO3680681.1"/>
    <property type="molecule type" value="Genomic_DNA"/>
</dbReference>
<accession>A0ABT8VI64</accession>
<keyword evidence="14" id="KW-1185">Reference proteome</keyword>
<name>A0ABT8VI64_9BACL</name>
<dbReference type="SUPFAM" id="SSF52540">
    <property type="entry name" value="P-loop containing nucleoside triphosphate hydrolases"/>
    <property type="match status" value="1"/>
</dbReference>
<evidence type="ECO:0000256" key="11">
    <source>
        <dbReference type="SAM" id="MobiDB-lite"/>
    </source>
</evidence>
<feature type="region of interest" description="Disordered" evidence="11">
    <location>
        <begin position="456"/>
        <end position="480"/>
    </location>
</feature>
<evidence type="ECO:0000256" key="2">
    <source>
        <dbReference type="ARBA" id="ARBA00022705"/>
    </source>
</evidence>
<dbReference type="PROSITE" id="PS51199">
    <property type="entry name" value="SF4_HELICASE"/>
    <property type="match status" value="1"/>
</dbReference>
<dbReference type="RefSeq" id="WP_302880892.1">
    <property type="nucleotide sequence ID" value="NZ_JAUMKJ010000044.1"/>
</dbReference>
<comment type="similarity">
    <text evidence="1">Belongs to the helicase family. DnaB subfamily.</text>
</comment>
<gene>
    <name evidence="13" type="ORF">Q3C12_27085</name>
</gene>
<dbReference type="InterPro" id="IPR007693">
    <property type="entry name" value="DNA_helicase_DnaB-like_N"/>
</dbReference>
<sequence length="480" mass="54824">MNLMETPLNDLELEMAVLGAVLLEGDCIDEIYFLEPRDFSQKRNEIIFGVMRYLRDRNESIDLKTLVGHFELRGKTALLMKLGGITYLSQMAGAATTTRNVKQHAQIVRSKAHRRRAIEISKDIVEISSGGEYTIQIVPNPDAEKSKVKDFDSDEDFFAAVEDRVYDLRPQKTSKMRSFAESKKEYFEHLKSKAAKLMTGLFQQFDAWAMLWIGWLYIIAGRPSVGKTAKALQLAYGIAKYNKKAGPVLIYSQEMDEDEVKDRMVAMVAEVNYSKLINKGGEHGFTVEEWERIEKAYAEIEGLQIFIQDSAGVTIDEIRATARQFIKEYGKIAAIIVDYLQIMEIPQRKGENRTQAIGRVTRAAKTMARNMKFVMIMLSQLDRAVDDEEPKLRHLKESGSIEQDADVVEFLWWNGEMKDGLKVIQSIFAKGRNVGLNKFRYLFRWWHQKYIELEKKDGDDDGGATNPKRGAAKKGRGSKK</sequence>
<comment type="caution">
    <text evidence="13">The sequence shown here is derived from an EMBL/GenBank/DDBJ whole genome shotgun (WGS) entry which is preliminary data.</text>
</comment>
<keyword evidence="2" id="KW-0235">DNA replication</keyword>
<proteinExistence type="inferred from homology"/>
<keyword evidence="6" id="KW-0067">ATP-binding</keyword>
<dbReference type="Gene3D" id="3.40.50.300">
    <property type="entry name" value="P-loop containing nucleotide triphosphate hydrolases"/>
    <property type="match status" value="1"/>
</dbReference>
<comment type="catalytic activity">
    <reaction evidence="10">
        <text>ATP + H2O = ADP + phosphate + H(+)</text>
        <dbReference type="Rhea" id="RHEA:13065"/>
        <dbReference type="ChEBI" id="CHEBI:15377"/>
        <dbReference type="ChEBI" id="CHEBI:15378"/>
        <dbReference type="ChEBI" id="CHEBI:30616"/>
        <dbReference type="ChEBI" id="CHEBI:43474"/>
        <dbReference type="ChEBI" id="CHEBI:456216"/>
        <dbReference type="EC" id="5.6.2.3"/>
    </reaction>
</comment>
<dbReference type="PANTHER" id="PTHR30153">
    <property type="entry name" value="REPLICATIVE DNA HELICASE DNAB"/>
    <property type="match status" value="1"/>
</dbReference>
<keyword evidence="4" id="KW-0378">Hydrolase</keyword>
<feature type="compositionally biased region" description="Basic residues" evidence="11">
    <location>
        <begin position="470"/>
        <end position="480"/>
    </location>
</feature>
<evidence type="ECO:0000256" key="6">
    <source>
        <dbReference type="ARBA" id="ARBA00022840"/>
    </source>
</evidence>
<evidence type="ECO:0000256" key="1">
    <source>
        <dbReference type="ARBA" id="ARBA00008428"/>
    </source>
</evidence>
<keyword evidence="3" id="KW-0547">Nucleotide-binding</keyword>
<keyword evidence="8" id="KW-0413">Isomerase</keyword>
<evidence type="ECO:0000256" key="8">
    <source>
        <dbReference type="ARBA" id="ARBA00023235"/>
    </source>
</evidence>
<evidence type="ECO:0000259" key="12">
    <source>
        <dbReference type="PROSITE" id="PS51199"/>
    </source>
</evidence>
<evidence type="ECO:0000256" key="4">
    <source>
        <dbReference type="ARBA" id="ARBA00022801"/>
    </source>
</evidence>